<comment type="caution">
    <text evidence="1">The sequence shown here is derived from an EMBL/GenBank/DDBJ whole genome shotgun (WGS) entry which is preliminary data.</text>
</comment>
<name>A0ABC8ST33_9AQUA</name>
<organism evidence="1 2">
    <name type="scientific">Ilex paraguariensis</name>
    <name type="common">yerba mate</name>
    <dbReference type="NCBI Taxonomy" id="185542"/>
    <lineage>
        <taxon>Eukaryota</taxon>
        <taxon>Viridiplantae</taxon>
        <taxon>Streptophyta</taxon>
        <taxon>Embryophyta</taxon>
        <taxon>Tracheophyta</taxon>
        <taxon>Spermatophyta</taxon>
        <taxon>Magnoliopsida</taxon>
        <taxon>eudicotyledons</taxon>
        <taxon>Gunneridae</taxon>
        <taxon>Pentapetalae</taxon>
        <taxon>asterids</taxon>
        <taxon>campanulids</taxon>
        <taxon>Aquifoliales</taxon>
        <taxon>Aquifoliaceae</taxon>
        <taxon>Ilex</taxon>
    </lineage>
</organism>
<protein>
    <submittedName>
        <fullName evidence="1">Uncharacterized protein</fullName>
    </submittedName>
</protein>
<sequence length="84" mass="9422">MARDESDQKLEKLASALRNGIARLFDILIKDTFHLIDALEEGGIEASVSLEEKEKAIFECDEKLLAFVSLNPRALEIECVPVYV</sequence>
<evidence type="ECO:0000313" key="1">
    <source>
        <dbReference type="EMBL" id="CAK9160351.1"/>
    </source>
</evidence>
<dbReference type="AlphaFoldDB" id="A0ABC8ST33"/>
<gene>
    <name evidence="1" type="ORF">ILEXP_LOCUS29105</name>
</gene>
<dbReference type="Proteomes" id="UP001642360">
    <property type="component" value="Unassembled WGS sequence"/>
</dbReference>
<reference evidence="1 2" key="1">
    <citation type="submission" date="2024-02" db="EMBL/GenBank/DDBJ databases">
        <authorList>
            <person name="Vignale AGUSTIN F."/>
            <person name="Sosa J E."/>
            <person name="Modenutti C."/>
        </authorList>
    </citation>
    <scope>NUCLEOTIDE SEQUENCE [LARGE SCALE GENOMIC DNA]</scope>
</reference>
<keyword evidence="2" id="KW-1185">Reference proteome</keyword>
<proteinExistence type="predicted"/>
<dbReference type="EMBL" id="CAUOFW020003503">
    <property type="protein sequence ID" value="CAK9160351.1"/>
    <property type="molecule type" value="Genomic_DNA"/>
</dbReference>
<accession>A0ABC8ST33</accession>
<evidence type="ECO:0000313" key="2">
    <source>
        <dbReference type="Proteomes" id="UP001642360"/>
    </source>
</evidence>